<dbReference type="WBParaSite" id="PSAMB.scaffold6919size8587.g29317.t1">
    <property type="protein sequence ID" value="PSAMB.scaffold6919size8587.g29317.t1"/>
    <property type="gene ID" value="PSAMB.scaffold6919size8587.g29317"/>
</dbReference>
<protein>
    <submittedName>
        <fullName evidence="3">Potassium channel domain-containing protein</fullName>
    </submittedName>
</protein>
<organism evidence="2 3">
    <name type="scientific">Plectus sambesii</name>
    <dbReference type="NCBI Taxonomy" id="2011161"/>
    <lineage>
        <taxon>Eukaryota</taxon>
        <taxon>Metazoa</taxon>
        <taxon>Ecdysozoa</taxon>
        <taxon>Nematoda</taxon>
        <taxon>Chromadorea</taxon>
        <taxon>Plectida</taxon>
        <taxon>Plectina</taxon>
        <taxon>Plectoidea</taxon>
        <taxon>Plectidae</taxon>
        <taxon>Plectus</taxon>
    </lineage>
</organism>
<dbReference type="Gene3D" id="1.10.287.70">
    <property type="match status" value="1"/>
</dbReference>
<dbReference type="Proteomes" id="UP000887566">
    <property type="component" value="Unplaced"/>
</dbReference>
<keyword evidence="1" id="KW-0472">Membrane</keyword>
<proteinExistence type="predicted"/>
<dbReference type="AlphaFoldDB" id="A0A914X7Y7"/>
<keyword evidence="2" id="KW-1185">Reference proteome</keyword>
<keyword evidence="1" id="KW-1133">Transmembrane helix</keyword>
<evidence type="ECO:0000313" key="2">
    <source>
        <dbReference type="Proteomes" id="UP000887566"/>
    </source>
</evidence>
<name>A0A914X7Y7_9BILA</name>
<reference evidence="3" key="1">
    <citation type="submission" date="2022-11" db="UniProtKB">
        <authorList>
            <consortium name="WormBaseParasite"/>
        </authorList>
    </citation>
    <scope>IDENTIFICATION</scope>
</reference>
<keyword evidence="1" id="KW-0812">Transmembrane</keyword>
<evidence type="ECO:0000313" key="3">
    <source>
        <dbReference type="WBParaSite" id="PSAMB.scaffold6919size8587.g29317.t1"/>
    </source>
</evidence>
<evidence type="ECO:0000256" key="1">
    <source>
        <dbReference type="SAM" id="Phobius"/>
    </source>
</evidence>
<sequence>MGLASLVGDPALSDRIGAIGRKTTFLFVVLLSYLLLGAIVFQFIEYKARDEEVQDAVAELELERAQLLEVRRVRSHCQLLGASCECIYVPMCGAILIYTTAQMLSAVDLAVEGISPQTAPIDSPAVVSDEGRRLTQTMVRVKNSPPAFHCVTIKSA</sequence>
<feature type="transmembrane region" description="Helical" evidence="1">
    <location>
        <begin position="25"/>
        <end position="44"/>
    </location>
</feature>
<accession>A0A914X7Y7</accession>